<evidence type="ECO:0000256" key="4">
    <source>
        <dbReference type="ARBA" id="ARBA00023125"/>
    </source>
</evidence>
<dbReference type="SUPFAM" id="SSF52172">
    <property type="entry name" value="CheY-like"/>
    <property type="match status" value="1"/>
</dbReference>
<evidence type="ECO:0000259" key="8">
    <source>
        <dbReference type="PROSITE" id="PS50110"/>
    </source>
</evidence>
<evidence type="ECO:0000256" key="5">
    <source>
        <dbReference type="ARBA" id="ARBA00023163"/>
    </source>
</evidence>
<organism evidence="9 10">
    <name type="scientific">Ornatilinea apprima</name>
    <dbReference type="NCBI Taxonomy" id="1134406"/>
    <lineage>
        <taxon>Bacteria</taxon>
        <taxon>Bacillati</taxon>
        <taxon>Chloroflexota</taxon>
        <taxon>Anaerolineae</taxon>
        <taxon>Anaerolineales</taxon>
        <taxon>Anaerolineaceae</taxon>
        <taxon>Ornatilinea</taxon>
    </lineage>
</organism>
<dbReference type="PROSITE" id="PS50110">
    <property type="entry name" value="RESPONSE_REGULATORY"/>
    <property type="match status" value="1"/>
</dbReference>
<evidence type="ECO:0000313" key="10">
    <source>
        <dbReference type="Proteomes" id="UP000050417"/>
    </source>
</evidence>
<dbReference type="Pfam" id="PF00072">
    <property type="entry name" value="Response_reg"/>
    <property type="match status" value="1"/>
</dbReference>
<keyword evidence="10" id="KW-1185">Reference proteome</keyword>
<evidence type="ECO:0000256" key="1">
    <source>
        <dbReference type="ARBA" id="ARBA00022553"/>
    </source>
</evidence>
<evidence type="ECO:0000256" key="7">
    <source>
        <dbReference type="SAM" id="MobiDB-lite"/>
    </source>
</evidence>
<dbReference type="InterPro" id="IPR001789">
    <property type="entry name" value="Sig_transdc_resp-reg_receiver"/>
</dbReference>
<dbReference type="RefSeq" id="WP_075063007.1">
    <property type="nucleotide sequence ID" value="NZ_LGCL01000024.1"/>
</dbReference>
<feature type="compositionally biased region" description="Low complexity" evidence="7">
    <location>
        <begin position="275"/>
        <end position="285"/>
    </location>
</feature>
<keyword evidence="3" id="KW-0805">Transcription regulation</keyword>
<dbReference type="GO" id="GO:0005829">
    <property type="term" value="C:cytosol"/>
    <property type="evidence" value="ECO:0007669"/>
    <property type="project" value="TreeGrafter"/>
</dbReference>
<dbReference type="STRING" id="1134406.ADN00_10800"/>
<dbReference type="GO" id="GO:0000156">
    <property type="term" value="F:phosphorelay response regulator activity"/>
    <property type="evidence" value="ECO:0007669"/>
    <property type="project" value="TreeGrafter"/>
</dbReference>
<dbReference type="CDD" id="cd00156">
    <property type="entry name" value="REC"/>
    <property type="match status" value="1"/>
</dbReference>
<accession>A0A0P6XA08</accession>
<evidence type="ECO:0000256" key="2">
    <source>
        <dbReference type="ARBA" id="ARBA00023012"/>
    </source>
</evidence>
<sequence length="355" mass="38675">MRRVLIVEDAQELGRLLQASLKTLPFPIESVIVPSAEEAMLDARQHPPDLLVTDIRLPGMSGLDLIQKLRDRLPQTRYVVITALAEDEHRIRARKMGVRAYFQKPMELADFLAAVTAALEVSESEFESESPRGAEKTLRPPHNAFSISEWLANLRAGLKAQAVLVLDDHGRITGQAGDFPSPDVEQRWIPAMMAANSSHHRLAHMLGEAHPHSLQVFAGREFDLFLAPVGDYALVLVFGVGSAASFTAQVYGQILEAQLALVESFSQVGAHFQQEEPSAPAPAAEEAGEAPEEDNLSALEALLANPGESLQVQDADAFWQNTNGEPSSGRVTLPGAISYEQARQLGLLPKDAQEE</sequence>
<feature type="region of interest" description="Disordered" evidence="7">
    <location>
        <begin position="271"/>
        <end position="300"/>
    </location>
</feature>
<gene>
    <name evidence="9" type="ORF">ADN00_10800</name>
</gene>
<evidence type="ECO:0000256" key="3">
    <source>
        <dbReference type="ARBA" id="ARBA00023015"/>
    </source>
</evidence>
<keyword evidence="2" id="KW-0902">Two-component regulatory system</keyword>
<dbReference type="EMBL" id="LGCL01000024">
    <property type="protein sequence ID" value="KPL77041.1"/>
    <property type="molecule type" value="Genomic_DNA"/>
</dbReference>
<reference evidence="9 10" key="1">
    <citation type="submission" date="2015-07" db="EMBL/GenBank/DDBJ databases">
        <title>Genome sequence of Ornatilinea apprima DSM 23815.</title>
        <authorList>
            <person name="Hemp J."/>
            <person name="Ward L.M."/>
            <person name="Pace L.A."/>
            <person name="Fischer W.W."/>
        </authorList>
    </citation>
    <scope>NUCLEOTIDE SEQUENCE [LARGE SCALE GENOMIC DNA]</scope>
    <source>
        <strain evidence="9 10">P3M-1</strain>
    </source>
</reference>
<feature type="modified residue" description="4-aspartylphosphate" evidence="6">
    <location>
        <position position="54"/>
    </location>
</feature>
<dbReference type="AlphaFoldDB" id="A0A0P6XA08"/>
<dbReference type="InterPro" id="IPR039420">
    <property type="entry name" value="WalR-like"/>
</dbReference>
<dbReference type="PANTHER" id="PTHR48111">
    <property type="entry name" value="REGULATOR OF RPOS"/>
    <property type="match status" value="1"/>
</dbReference>
<evidence type="ECO:0000313" key="9">
    <source>
        <dbReference type="EMBL" id="KPL77041.1"/>
    </source>
</evidence>
<protein>
    <recommendedName>
        <fullName evidence="8">Response regulatory domain-containing protein</fullName>
    </recommendedName>
</protein>
<evidence type="ECO:0000256" key="6">
    <source>
        <dbReference type="PROSITE-ProRule" id="PRU00169"/>
    </source>
</evidence>
<keyword evidence="1 6" id="KW-0597">Phosphoprotein</keyword>
<feature type="domain" description="Response regulatory" evidence="8">
    <location>
        <begin position="3"/>
        <end position="119"/>
    </location>
</feature>
<keyword evidence="5" id="KW-0804">Transcription</keyword>
<dbReference type="SUPFAM" id="SSF103196">
    <property type="entry name" value="Roadblock/LC7 domain"/>
    <property type="match status" value="1"/>
</dbReference>
<dbReference type="PATRIC" id="fig|1134406.4.peg.2637"/>
<feature type="compositionally biased region" description="Polar residues" evidence="7">
    <location>
        <begin position="319"/>
        <end position="330"/>
    </location>
</feature>
<dbReference type="GO" id="GO:0032993">
    <property type="term" value="C:protein-DNA complex"/>
    <property type="evidence" value="ECO:0007669"/>
    <property type="project" value="TreeGrafter"/>
</dbReference>
<dbReference type="GO" id="GO:0000976">
    <property type="term" value="F:transcription cis-regulatory region binding"/>
    <property type="evidence" value="ECO:0007669"/>
    <property type="project" value="TreeGrafter"/>
</dbReference>
<feature type="compositionally biased region" description="Acidic residues" evidence="7">
    <location>
        <begin position="286"/>
        <end position="295"/>
    </location>
</feature>
<dbReference type="InterPro" id="IPR011006">
    <property type="entry name" value="CheY-like_superfamily"/>
</dbReference>
<feature type="region of interest" description="Disordered" evidence="7">
    <location>
        <begin position="313"/>
        <end position="335"/>
    </location>
</feature>
<dbReference type="Gene3D" id="3.30.450.30">
    <property type="entry name" value="Dynein light chain 2a, cytoplasmic"/>
    <property type="match status" value="1"/>
</dbReference>
<name>A0A0P6XA08_9CHLR</name>
<dbReference type="PANTHER" id="PTHR48111:SF1">
    <property type="entry name" value="TWO-COMPONENT RESPONSE REGULATOR ORR33"/>
    <property type="match status" value="1"/>
</dbReference>
<dbReference type="Proteomes" id="UP000050417">
    <property type="component" value="Unassembled WGS sequence"/>
</dbReference>
<keyword evidence="4" id="KW-0238">DNA-binding</keyword>
<dbReference type="GO" id="GO:0006355">
    <property type="term" value="P:regulation of DNA-templated transcription"/>
    <property type="evidence" value="ECO:0007669"/>
    <property type="project" value="TreeGrafter"/>
</dbReference>
<dbReference type="SMART" id="SM00448">
    <property type="entry name" value="REC"/>
    <property type="match status" value="1"/>
</dbReference>
<proteinExistence type="predicted"/>
<dbReference type="OrthoDB" id="160361at2"/>
<comment type="caution">
    <text evidence="9">The sequence shown here is derived from an EMBL/GenBank/DDBJ whole genome shotgun (WGS) entry which is preliminary data.</text>
</comment>
<dbReference type="Gene3D" id="3.40.50.2300">
    <property type="match status" value="1"/>
</dbReference>